<dbReference type="Proteomes" id="UP001321520">
    <property type="component" value="Chromosome"/>
</dbReference>
<dbReference type="Gene3D" id="2.40.350.10">
    <property type="entry name" value="SO1590-like"/>
    <property type="match status" value="1"/>
</dbReference>
<proteinExistence type="predicted"/>
<dbReference type="Pfam" id="PF11528">
    <property type="entry name" value="DUF3224"/>
    <property type="match status" value="1"/>
</dbReference>
<evidence type="ECO:0000313" key="2">
    <source>
        <dbReference type="EMBL" id="WKD50462.1"/>
    </source>
</evidence>
<dbReference type="EMBL" id="CP098023">
    <property type="protein sequence ID" value="WKD50462.1"/>
    <property type="molecule type" value="Genomic_DNA"/>
</dbReference>
<sequence>MRRLRTIIPLLLLMQCGFSVSASDFKGKEQIMSASGAFEIQLDPQGDDNIPAGRMIFSKKYTGGLVGSGAGQMLSKRTDGGIAVYMAIEEFKGSLDGQSGSFTLVHKGYMSGETQRLEINILQGSGKGELKKISGSMQIIQEKDQHNYVLTYKL</sequence>
<keyword evidence="3" id="KW-1185">Reference proteome</keyword>
<evidence type="ECO:0000313" key="3">
    <source>
        <dbReference type="Proteomes" id="UP001321520"/>
    </source>
</evidence>
<name>A0ABY9EDX9_9GAMM</name>
<dbReference type="InterPro" id="IPR023159">
    <property type="entry name" value="SO1590-like_sf"/>
</dbReference>
<feature type="signal peptide" evidence="1">
    <location>
        <begin position="1"/>
        <end position="22"/>
    </location>
</feature>
<dbReference type="InterPro" id="IPR021607">
    <property type="entry name" value="DUF3224"/>
</dbReference>
<dbReference type="SUPFAM" id="SSF159238">
    <property type="entry name" value="SO1590-like"/>
    <property type="match status" value="1"/>
</dbReference>
<evidence type="ECO:0000256" key="1">
    <source>
        <dbReference type="SAM" id="SignalP"/>
    </source>
</evidence>
<keyword evidence="1" id="KW-0732">Signal</keyword>
<accession>A0ABY9EDX9</accession>
<reference evidence="2 3" key="1">
    <citation type="submission" date="2022-05" db="EMBL/GenBank/DDBJ databases">
        <title>Microbulbifer sp. nov., isolated from sponge.</title>
        <authorList>
            <person name="Gao L."/>
        </authorList>
    </citation>
    <scope>NUCLEOTIDE SEQUENCE [LARGE SCALE GENOMIC DNA]</scope>
    <source>
        <strain evidence="2 3">MI-G</strain>
    </source>
</reference>
<dbReference type="RefSeq" id="WP_301416776.1">
    <property type="nucleotide sequence ID" value="NZ_CP098023.1"/>
</dbReference>
<organism evidence="2 3">
    <name type="scientific">Microbulbifer spongiae</name>
    <dbReference type="NCBI Taxonomy" id="2944933"/>
    <lineage>
        <taxon>Bacteria</taxon>
        <taxon>Pseudomonadati</taxon>
        <taxon>Pseudomonadota</taxon>
        <taxon>Gammaproteobacteria</taxon>
        <taxon>Cellvibrionales</taxon>
        <taxon>Microbulbiferaceae</taxon>
        <taxon>Microbulbifer</taxon>
    </lineage>
</organism>
<protein>
    <submittedName>
        <fullName evidence="2">DUF3224 domain-containing protein</fullName>
    </submittedName>
</protein>
<gene>
    <name evidence="2" type="ORF">M8T91_03220</name>
</gene>
<feature type="chain" id="PRO_5046487842" evidence="1">
    <location>
        <begin position="23"/>
        <end position="154"/>
    </location>
</feature>